<keyword evidence="1" id="KW-0812">Transmembrane</keyword>
<accession>A0A381NEN8</accession>
<evidence type="ECO:0000256" key="1">
    <source>
        <dbReference type="SAM" id="Phobius"/>
    </source>
</evidence>
<protein>
    <recommendedName>
        <fullName evidence="3">Cell division protein FtsL</fullName>
    </recommendedName>
</protein>
<feature type="transmembrane region" description="Helical" evidence="1">
    <location>
        <begin position="37"/>
        <end position="55"/>
    </location>
</feature>
<reference evidence="2" key="1">
    <citation type="submission" date="2018-05" db="EMBL/GenBank/DDBJ databases">
        <authorList>
            <person name="Lanie J.A."/>
            <person name="Ng W.-L."/>
            <person name="Kazmierczak K.M."/>
            <person name="Andrzejewski T.M."/>
            <person name="Davidsen T.M."/>
            <person name="Wayne K.J."/>
            <person name="Tettelin H."/>
            <person name="Glass J.I."/>
            <person name="Rusch D."/>
            <person name="Podicherti R."/>
            <person name="Tsui H.-C.T."/>
            <person name="Winkler M.E."/>
        </authorList>
    </citation>
    <scope>NUCLEOTIDE SEQUENCE</scope>
</reference>
<gene>
    <name evidence="2" type="ORF">METZ01_LOCUS5408</name>
</gene>
<proteinExistence type="predicted"/>
<keyword evidence="1" id="KW-0472">Membrane</keyword>
<dbReference type="EMBL" id="UINC01000280">
    <property type="protein sequence ID" value="SUZ52554.1"/>
    <property type="molecule type" value="Genomic_DNA"/>
</dbReference>
<dbReference type="AlphaFoldDB" id="A0A381NEN8"/>
<organism evidence="2">
    <name type="scientific">marine metagenome</name>
    <dbReference type="NCBI Taxonomy" id="408172"/>
    <lineage>
        <taxon>unclassified sequences</taxon>
        <taxon>metagenomes</taxon>
        <taxon>ecological metagenomes</taxon>
    </lineage>
</organism>
<name>A0A381NEN8_9ZZZZ</name>
<evidence type="ECO:0000313" key="2">
    <source>
        <dbReference type="EMBL" id="SUZ52554.1"/>
    </source>
</evidence>
<keyword evidence="1" id="KW-1133">Transmembrane helix</keyword>
<sequence>MSLSSIVHSARRKPRSLKHQFRWKLVPRFIWQSMQSFRITLLVWGLVTIGCIFYLSQWMNYRQVAHRIDSLETKHLKMFYQLELLEVETIYLTRPQRLEALAGKTMILASPDTVQYQLSWVDVSSSAE</sequence>
<evidence type="ECO:0008006" key="3">
    <source>
        <dbReference type="Google" id="ProtNLM"/>
    </source>
</evidence>